<gene>
    <name evidence="8" type="ORF">CHIRRI_LOCUS12408</name>
</gene>
<dbReference type="GO" id="GO:0005525">
    <property type="term" value="F:GTP binding"/>
    <property type="evidence" value="ECO:0007669"/>
    <property type="project" value="UniProtKB-KW"/>
</dbReference>
<evidence type="ECO:0000256" key="5">
    <source>
        <dbReference type="SAM" id="Coils"/>
    </source>
</evidence>
<dbReference type="Pfam" id="PF02263">
    <property type="entry name" value="GBP"/>
    <property type="match status" value="1"/>
</dbReference>
<feature type="signal peptide" evidence="6">
    <location>
        <begin position="1"/>
        <end position="21"/>
    </location>
</feature>
<evidence type="ECO:0000256" key="3">
    <source>
        <dbReference type="ARBA" id="ARBA00023134"/>
    </source>
</evidence>
<reference evidence="8" key="2">
    <citation type="submission" date="2022-10" db="EMBL/GenBank/DDBJ databases">
        <authorList>
            <consortium name="ENA_rothamsted_submissions"/>
            <consortium name="culmorum"/>
            <person name="King R."/>
        </authorList>
    </citation>
    <scope>NUCLEOTIDE SEQUENCE</scope>
</reference>
<dbReference type="PROSITE" id="PS51257">
    <property type="entry name" value="PROKAR_LIPOPROTEIN"/>
    <property type="match status" value="1"/>
</dbReference>
<name>A0A9N9S5Y4_9DIPT</name>
<dbReference type="PROSITE" id="PS51715">
    <property type="entry name" value="G_GB1_RHD3"/>
    <property type="match status" value="1"/>
</dbReference>
<evidence type="ECO:0000313" key="8">
    <source>
        <dbReference type="EMBL" id="CAG9809587.1"/>
    </source>
</evidence>
<evidence type="ECO:0000256" key="1">
    <source>
        <dbReference type="ARBA" id="ARBA00022741"/>
    </source>
</evidence>
<sequence>MEVRKILIIFCSTLLFASCKGSEIFGEQVQLLNFENKNKTVTLAEGALERLFLDPQVSDREVVIVSIAGALRKGKSFLLNYMLRYLYANYRSINTPDKVINEANDWIGDPNEPLKGFGWKSSTQRETTGILFWSDIFLHETSNGDKIAIYLVDTQGLFDHYSSPTDNIRIFSLSALMSSVQIMNMFNNLQESDLDFLQFATEVALFTAVDDESIKPFQKLFYIIRDWSTPDEYDYGHEGGNQFIKSFLKIRDFHSEESKKVRQYVQKSFDSIEGFLMPHPGKIVARNSSYDGRWGLIDEDFVDVMKELVPLLLAPKNLVVKTVNGVTVKAFELAVHMKQYIDLFKSESLPEAKTIYDSTLDSQFNILMSKSVEIYVQSIQLFQNNITVEDEIESLHNLSMAITLRYFDDEKKFGNEQEILSFRNQLIHKLKKAYDEWKPISLELLNKIKVEQAEADKQRVLAEKSKSNGDQFNQKADKLEAEYKLIQKKLETARYDSVESRKEADVIKKRLEQTVRERNEALKKAKEERQRYEELFNRVNALEQQLLYERENAQRQVNTRVQKIRKNDGILQYFQGVVLNFNNFIQKTYRSIASFFSFGAW</sequence>
<evidence type="ECO:0000256" key="6">
    <source>
        <dbReference type="SAM" id="SignalP"/>
    </source>
</evidence>
<feature type="domain" description="GB1/RHD3-type G" evidence="7">
    <location>
        <begin position="59"/>
        <end position="317"/>
    </location>
</feature>
<feature type="chain" id="PRO_5040220069" description="GB1/RHD3-type G domain-containing protein" evidence="6">
    <location>
        <begin position="22"/>
        <end position="601"/>
    </location>
</feature>
<keyword evidence="6" id="KW-0732">Signal</keyword>
<proteinExistence type="inferred from homology"/>
<feature type="coiled-coil region" evidence="5">
    <location>
        <begin position="462"/>
        <end position="552"/>
    </location>
</feature>
<dbReference type="Gene3D" id="1.20.58.420">
    <property type="entry name" value="AHSP"/>
    <property type="match status" value="1"/>
</dbReference>
<dbReference type="SUPFAM" id="SSF52540">
    <property type="entry name" value="P-loop containing nucleoside triphosphate hydrolases"/>
    <property type="match status" value="1"/>
</dbReference>
<keyword evidence="3" id="KW-0342">GTP-binding</keyword>
<evidence type="ECO:0000256" key="2">
    <source>
        <dbReference type="ARBA" id="ARBA00022801"/>
    </source>
</evidence>
<dbReference type="Gene3D" id="3.40.50.300">
    <property type="entry name" value="P-loop containing nucleotide triphosphate hydrolases"/>
    <property type="match status" value="1"/>
</dbReference>
<dbReference type="InterPro" id="IPR027417">
    <property type="entry name" value="P-loop_NTPase"/>
</dbReference>
<organism evidence="8 9">
    <name type="scientific">Chironomus riparius</name>
    <dbReference type="NCBI Taxonomy" id="315576"/>
    <lineage>
        <taxon>Eukaryota</taxon>
        <taxon>Metazoa</taxon>
        <taxon>Ecdysozoa</taxon>
        <taxon>Arthropoda</taxon>
        <taxon>Hexapoda</taxon>
        <taxon>Insecta</taxon>
        <taxon>Pterygota</taxon>
        <taxon>Neoptera</taxon>
        <taxon>Endopterygota</taxon>
        <taxon>Diptera</taxon>
        <taxon>Nematocera</taxon>
        <taxon>Chironomoidea</taxon>
        <taxon>Chironomidae</taxon>
        <taxon>Chironominae</taxon>
        <taxon>Chironomus</taxon>
    </lineage>
</organism>
<dbReference type="AlphaFoldDB" id="A0A9N9S5Y4"/>
<protein>
    <recommendedName>
        <fullName evidence="7">GB1/RHD3-type G domain-containing protein</fullName>
    </recommendedName>
</protein>
<reference evidence="8" key="1">
    <citation type="submission" date="2022-01" db="EMBL/GenBank/DDBJ databases">
        <authorList>
            <person name="King R."/>
        </authorList>
    </citation>
    <scope>NUCLEOTIDE SEQUENCE</scope>
</reference>
<comment type="similarity">
    <text evidence="4">Belongs to the TRAFAC class dynamin-like GTPase superfamily. GB1/RHD3 GTPase family.</text>
</comment>
<dbReference type="SUPFAM" id="SSF48340">
    <property type="entry name" value="Interferon-induced guanylate-binding protein 1 (GBP1), C-terminal domain"/>
    <property type="match status" value="1"/>
</dbReference>
<dbReference type="Proteomes" id="UP001153620">
    <property type="component" value="Chromosome 3"/>
</dbReference>
<dbReference type="InterPro" id="IPR030386">
    <property type="entry name" value="G_GB1_RHD3_dom"/>
</dbReference>
<dbReference type="InterPro" id="IPR015894">
    <property type="entry name" value="Guanylate-bd_N"/>
</dbReference>
<evidence type="ECO:0000259" key="7">
    <source>
        <dbReference type="PROSITE" id="PS51715"/>
    </source>
</evidence>
<keyword evidence="1" id="KW-0547">Nucleotide-binding</keyword>
<keyword evidence="2" id="KW-0378">Hydrolase</keyword>
<dbReference type="OrthoDB" id="7788754at2759"/>
<dbReference type="InterPro" id="IPR036543">
    <property type="entry name" value="Guanylate-bd_C_sf"/>
</dbReference>
<dbReference type="PANTHER" id="PTHR10751">
    <property type="entry name" value="GUANYLATE BINDING PROTEIN"/>
    <property type="match status" value="1"/>
</dbReference>
<keyword evidence="5" id="KW-0175">Coiled coil</keyword>
<dbReference type="GO" id="GO:0003924">
    <property type="term" value="F:GTPase activity"/>
    <property type="evidence" value="ECO:0007669"/>
    <property type="project" value="InterPro"/>
</dbReference>
<evidence type="ECO:0000256" key="4">
    <source>
        <dbReference type="PROSITE-ProRule" id="PRU01052"/>
    </source>
</evidence>
<accession>A0A9N9S5Y4</accession>
<evidence type="ECO:0000313" key="9">
    <source>
        <dbReference type="Proteomes" id="UP001153620"/>
    </source>
</evidence>
<keyword evidence="9" id="KW-1185">Reference proteome</keyword>
<dbReference type="EMBL" id="OU895879">
    <property type="protein sequence ID" value="CAG9809587.1"/>
    <property type="molecule type" value="Genomic_DNA"/>
</dbReference>